<dbReference type="EMBL" id="NQWH01000032">
    <property type="protein sequence ID" value="PHP26615.1"/>
    <property type="molecule type" value="Genomic_DNA"/>
</dbReference>
<dbReference type="PANTHER" id="PTHR43103">
    <property type="entry name" value="NUCLEOSIDE-DIPHOSPHATE-SUGAR EPIMERASE"/>
    <property type="match status" value="1"/>
</dbReference>
<accession>A0A2G1MD07</accession>
<evidence type="ECO:0000256" key="1">
    <source>
        <dbReference type="ARBA" id="ARBA00022857"/>
    </source>
</evidence>
<gene>
    <name evidence="4" type="ORF">CJ301_15645</name>
</gene>
<evidence type="ECO:0000259" key="3">
    <source>
        <dbReference type="Pfam" id="PF01370"/>
    </source>
</evidence>
<organism evidence="4 5">
    <name type="scientific">Limimaricola cinnabarinus</name>
    <dbReference type="NCBI Taxonomy" id="1125964"/>
    <lineage>
        <taxon>Bacteria</taxon>
        <taxon>Pseudomonadati</taxon>
        <taxon>Pseudomonadota</taxon>
        <taxon>Alphaproteobacteria</taxon>
        <taxon>Rhodobacterales</taxon>
        <taxon>Paracoccaceae</taxon>
        <taxon>Limimaricola</taxon>
    </lineage>
</organism>
<keyword evidence="2" id="KW-0119">Carbohydrate metabolism</keyword>
<evidence type="ECO:0000313" key="4">
    <source>
        <dbReference type="EMBL" id="PHP26615.1"/>
    </source>
</evidence>
<comment type="caution">
    <text evidence="4">The sequence shown here is derived from an EMBL/GenBank/DDBJ whole genome shotgun (WGS) entry which is preliminary data.</text>
</comment>
<dbReference type="Proteomes" id="UP000221860">
    <property type="component" value="Unassembled WGS sequence"/>
</dbReference>
<dbReference type="PROSITE" id="PS00061">
    <property type="entry name" value="ADH_SHORT"/>
    <property type="match status" value="1"/>
</dbReference>
<proteinExistence type="predicted"/>
<dbReference type="RefSeq" id="WP_099278302.1">
    <property type="nucleotide sequence ID" value="NZ_KZ304972.1"/>
</dbReference>
<dbReference type="PANTHER" id="PTHR43103:SF3">
    <property type="entry name" value="ADP-L-GLYCERO-D-MANNO-HEPTOSE-6-EPIMERASE"/>
    <property type="match status" value="1"/>
</dbReference>
<dbReference type="SUPFAM" id="SSF51735">
    <property type="entry name" value="NAD(P)-binding Rossmann-fold domains"/>
    <property type="match status" value="1"/>
</dbReference>
<dbReference type="Pfam" id="PF01370">
    <property type="entry name" value="Epimerase"/>
    <property type="match status" value="1"/>
</dbReference>
<name>A0A2G1MD07_9RHOB</name>
<evidence type="ECO:0000313" key="5">
    <source>
        <dbReference type="Proteomes" id="UP000221860"/>
    </source>
</evidence>
<dbReference type="InterPro" id="IPR001509">
    <property type="entry name" value="Epimerase_deHydtase"/>
</dbReference>
<feature type="domain" description="NAD-dependent epimerase/dehydratase" evidence="3">
    <location>
        <begin position="6"/>
        <end position="233"/>
    </location>
</feature>
<dbReference type="InterPro" id="IPR036291">
    <property type="entry name" value="NAD(P)-bd_dom_sf"/>
</dbReference>
<protein>
    <submittedName>
        <fullName evidence="4">NAD-dependent dehydratase</fullName>
    </submittedName>
</protein>
<dbReference type="AlphaFoldDB" id="A0A2G1MD07"/>
<evidence type="ECO:0000256" key="2">
    <source>
        <dbReference type="ARBA" id="ARBA00023277"/>
    </source>
</evidence>
<sequence>MSGSHIIVTGASGLLGNAVRVLLEERGCKVLAVDRSAGQVDGRPVLAADVTDVHALHGLAHEHDIGGIIHCGAFSGPMVAADSPVQMVDVNIVGTANMLELARRVGGVRVVFCSSASAVGPTPEGLSPVTEAVTTNPSTVYGASKVAGEALMSGYRRQFGVDGVSIRISWVYGPRRTTSCVIRQMITDALAGRPTRLPFGKGFPRQFIHVSDAAAALVAAFDHPDLPLNTYNVTGGDFPTLDEVAEAVCGIEPRADIALEEGADPGDDFQQRFDISAAARDFGYRPSVSLAEGMTAYRDWLAAQAGKDSE</sequence>
<keyword evidence="5" id="KW-1185">Reference proteome</keyword>
<dbReference type="CDD" id="cd08946">
    <property type="entry name" value="SDR_e"/>
    <property type="match status" value="1"/>
</dbReference>
<reference evidence="4 5" key="1">
    <citation type="submission" date="2017-08" db="EMBL/GenBank/DDBJ databases">
        <title>Draft Genome Sequence of Loktanella cinnabarina Strain XM1, Isolated from Coastal Surface Water.</title>
        <authorList>
            <person name="Ma R."/>
            <person name="Wang J."/>
            <person name="Wang Q."/>
            <person name="Ma Z."/>
            <person name="Li J."/>
            <person name="Chen L."/>
        </authorList>
    </citation>
    <scope>NUCLEOTIDE SEQUENCE [LARGE SCALE GENOMIC DNA]</scope>
    <source>
        <strain evidence="4 5">XM1</strain>
    </source>
</reference>
<dbReference type="Gene3D" id="3.40.50.720">
    <property type="entry name" value="NAD(P)-binding Rossmann-like Domain"/>
    <property type="match status" value="1"/>
</dbReference>
<keyword evidence="1" id="KW-0521">NADP</keyword>
<dbReference type="InterPro" id="IPR020904">
    <property type="entry name" value="Sc_DH/Rdtase_CS"/>
</dbReference>
<dbReference type="OrthoDB" id="367683at2"/>